<accession>A0A834EQ99</accession>
<evidence type="ECO:0000313" key="2">
    <source>
        <dbReference type="Proteomes" id="UP000664940"/>
    </source>
</evidence>
<name>A0A834EQ99_9CHIR</name>
<organism evidence="1 2">
    <name type="scientific">Phyllostomus discolor</name>
    <name type="common">pale spear-nosed bat</name>
    <dbReference type="NCBI Taxonomy" id="89673"/>
    <lineage>
        <taxon>Eukaryota</taxon>
        <taxon>Metazoa</taxon>
        <taxon>Chordata</taxon>
        <taxon>Craniata</taxon>
        <taxon>Vertebrata</taxon>
        <taxon>Euteleostomi</taxon>
        <taxon>Mammalia</taxon>
        <taxon>Eutheria</taxon>
        <taxon>Laurasiatheria</taxon>
        <taxon>Chiroptera</taxon>
        <taxon>Yangochiroptera</taxon>
        <taxon>Phyllostomidae</taxon>
        <taxon>Phyllostominae</taxon>
        <taxon>Phyllostomus</taxon>
    </lineage>
</organism>
<comment type="caution">
    <text evidence="1">The sequence shown here is derived from an EMBL/GenBank/DDBJ whole genome shotgun (WGS) entry which is preliminary data.</text>
</comment>
<reference evidence="1 2" key="1">
    <citation type="journal article" date="2020" name="Nature">
        <title>Six reference-quality genomes reveal evolution of bat adaptations.</title>
        <authorList>
            <person name="Jebb D."/>
            <person name="Huang Z."/>
            <person name="Pippel M."/>
            <person name="Hughes G.M."/>
            <person name="Lavrichenko K."/>
            <person name="Devanna P."/>
            <person name="Winkler S."/>
            <person name="Jermiin L.S."/>
            <person name="Skirmuntt E.C."/>
            <person name="Katzourakis A."/>
            <person name="Burkitt-Gray L."/>
            <person name="Ray D.A."/>
            <person name="Sullivan K.A.M."/>
            <person name="Roscito J.G."/>
            <person name="Kirilenko B.M."/>
            <person name="Davalos L.M."/>
            <person name="Corthals A.P."/>
            <person name="Power M.L."/>
            <person name="Jones G."/>
            <person name="Ransome R.D."/>
            <person name="Dechmann D.K.N."/>
            <person name="Locatelli A.G."/>
            <person name="Puechmaille S.J."/>
            <person name="Fedrigo O."/>
            <person name="Jarvis E.D."/>
            <person name="Hiller M."/>
            <person name="Vernes S.C."/>
            <person name="Myers E.W."/>
            <person name="Teeling E.C."/>
        </authorList>
    </citation>
    <scope>NUCLEOTIDE SEQUENCE [LARGE SCALE GENOMIC DNA]</scope>
    <source>
        <strain evidence="1">Bat1K_MPI-CBG_1</strain>
    </source>
</reference>
<proteinExistence type="predicted"/>
<sequence>MEKLMDPDTPTGVEEWLTGEFIEHRTVEDPILTKLGSLESSVNALSAFVGQVLEKQRELESLAAEKDIQALNDKVSKFESDLKIIGKTLELVLEKLIYVHAMSPFTIPYPRCDPQLVLLQVLPDAGAPQYPTAELTVAAASYSAS</sequence>
<gene>
    <name evidence="1" type="ORF">HJG60_009681</name>
</gene>
<dbReference type="AlphaFoldDB" id="A0A834EQ99"/>
<dbReference type="EMBL" id="JABVXQ010000002">
    <property type="protein sequence ID" value="KAF6125136.1"/>
    <property type="molecule type" value="Genomic_DNA"/>
</dbReference>
<dbReference type="Proteomes" id="UP000664940">
    <property type="component" value="Unassembled WGS sequence"/>
</dbReference>
<protein>
    <submittedName>
        <fullName evidence="1">Uncharacterized protein</fullName>
    </submittedName>
</protein>
<evidence type="ECO:0000313" key="1">
    <source>
        <dbReference type="EMBL" id="KAF6125136.1"/>
    </source>
</evidence>